<dbReference type="VEuPathDB" id="FungiDB:F4678DRAFT_460361"/>
<reference evidence="3" key="1">
    <citation type="submission" date="2022-07" db="EMBL/GenBank/DDBJ databases">
        <title>Genome Sequence of Xylaria arbuscula.</title>
        <authorList>
            <person name="Buettner E."/>
        </authorList>
    </citation>
    <scope>NUCLEOTIDE SEQUENCE</scope>
    <source>
        <strain evidence="3">VT107</strain>
    </source>
</reference>
<name>A0A9W8NEW8_9PEZI</name>
<dbReference type="AlphaFoldDB" id="A0A9W8NEW8"/>
<dbReference type="Pfam" id="PF24883">
    <property type="entry name" value="NPHP3_N"/>
    <property type="match status" value="1"/>
</dbReference>
<evidence type="ECO:0000313" key="4">
    <source>
        <dbReference type="Proteomes" id="UP001148614"/>
    </source>
</evidence>
<dbReference type="SUPFAM" id="SSF52540">
    <property type="entry name" value="P-loop containing nucleoside triphosphate hydrolases"/>
    <property type="match status" value="1"/>
</dbReference>
<accession>A0A9W8NEW8</accession>
<organism evidence="3 4">
    <name type="scientific">Xylaria arbuscula</name>
    <dbReference type="NCBI Taxonomy" id="114810"/>
    <lineage>
        <taxon>Eukaryota</taxon>
        <taxon>Fungi</taxon>
        <taxon>Dikarya</taxon>
        <taxon>Ascomycota</taxon>
        <taxon>Pezizomycotina</taxon>
        <taxon>Sordariomycetes</taxon>
        <taxon>Xylariomycetidae</taxon>
        <taxon>Xylariales</taxon>
        <taxon>Xylariaceae</taxon>
        <taxon>Xylaria</taxon>
    </lineage>
</organism>
<proteinExistence type="predicted"/>
<keyword evidence="4" id="KW-1185">Reference proteome</keyword>
<dbReference type="InterPro" id="IPR027417">
    <property type="entry name" value="P-loop_NTPase"/>
</dbReference>
<evidence type="ECO:0000259" key="2">
    <source>
        <dbReference type="Pfam" id="PF24883"/>
    </source>
</evidence>
<dbReference type="PANTHER" id="PTHR10039">
    <property type="entry name" value="AMELOGENIN"/>
    <property type="match status" value="1"/>
</dbReference>
<evidence type="ECO:0000313" key="3">
    <source>
        <dbReference type="EMBL" id="KAJ3571387.1"/>
    </source>
</evidence>
<dbReference type="Proteomes" id="UP001148614">
    <property type="component" value="Unassembled WGS sequence"/>
</dbReference>
<dbReference type="Gene3D" id="3.40.50.300">
    <property type="entry name" value="P-loop containing nucleotide triphosphate hydrolases"/>
    <property type="match status" value="1"/>
</dbReference>
<dbReference type="PANTHER" id="PTHR10039:SF14">
    <property type="entry name" value="NACHT DOMAIN-CONTAINING PROTEIN"/>
    <property type="match status" value="1"/>
</dbReference>
<dbReference type="EMBL" id="JANPWZ010000848">
    <property type="protein sequence ID" value="KAJ3571387.1"/>
    <property type="molecule type" value="Genomic_DNA"/>
</dbReference>
<feature type="domain" description="Nephrocystin 3-like N-terminal" evidence="2">
    <location>
        <begin position="296"/>
        <end position="475"/>
    </location>
</feature>
<protein>
    <recommendedName>
        <fullName evidence="2">Nephrocystin 3-like N-terminal domain-containing protein</fullName>
    </recommendedName>
</protein>
<comment type="caution">
    <text evidence="3">The sequence shown here is derived from an EMBL/GenBank/DDBJ whole genome shotgun (WGS) entry which is preliminary data.</text>
</comment>
<dbReference type="InterPro" id="IPR056884">
    <property type="entry name" value="NPHP3-like_N"/>
</dbReference>
<sequence length="1233" mass="138612">MHANSNGPSDREIFDKAHREFLDALSERDRARFHSCCSPDDLVQAITSVADQATQGKQRRLNRLLSLAQKLNGRLQPFFDAVNVIIASSSVAAAVYGSFRIAIQLAASLPSFFEKTIAVVEHFAESFPQYGALAKLFKGQPPNRIRQHLQNVYKDIFEFLRVVTRIFTASNGKIRRPPALIATAIWTPFEAKFGQIINRLNSHRNFISEEIEILQLEKSYRLEQDVARERQFAEVERREGAAGRQKLNEIAGDTSRIEQVQTEEAKKISVKRLLEWLDPPHFAEEFESSKRVRQEGTATWLLDDPQFLAWRDIIPTPASTMTGRKKMPPCVMWINGNPGWGKTILAASVIEEILSETSSPNTYECLYYFFSFRDPARAGLDSAYRAALAQLLHRHSDDLALINMFLFMKFDVSSSGQMHASLNEVESLMRACATQLGGFNLILDGIDEATDAEGLTSKLRDLTSANPIKLLCFSRPNVHALQRLVLPSSKITLTRAQTSTDIEIYLDRAIENLIEDGMICTHENIRLVNHLLCGADGMFLWAKLMCLRDLRSYVSSDIVNYETQSDQDFANIVTTVCQGLVEYYRPSRIAFVHYSVPQYFTDRDFRRSATFAKIVSDPIPAQAELATKCLQYIIKKAPKAAPSSPIALGFWIEGIYTLQLCVKSQIERLQSWMRSVTSLDWSVTSLQISEFIQSMSAFALELKELEQDWGARLLATPSGEYIIIWDDVAIFQKPGILSRIAELNSIPPLTRLTPAKTSLSWAHASRKLCTVSKTAEDGSLMAVLGVWPSLDFEKMATRMATATDSVYQNVEHCIDGWVARYELWSVRDRTRQRTYQINLDPTEVQLLLRQSFRQDIREIGVTTKPDTSSPSTISFECAQTEKKFNASFPLSIAYDCMRFAVLRTIYQLPESPLACNTQPTSAVLPLQSLPHYSQKWTTNGLSIYNPRLKYGPALLELGLLGIRDWYAYSISFDSKAHKVLGPTTTPKVRDIPPFQSPTRIFCRVRDLDLGFWHTNLTTDDTEVMEGPLPTDKQVKVIPIDETPTLLPSIEAIPKHGGQITQFINPLQTISTAFPCGQVMQDSCLVQGGISGHQIGLFTTMTSQSVDLAAVSADGETISTLQLFSVPESFAKTNTSISLFAPNPSSNTITMTINKTTATAYDVRGEADDHCPAIIDRNILSISEKMKPSLMKLSYNFEYHTPQPIKRSLAAEQRQTCDNYPPYKRPKFIEDTPI</sequence>
<gene>
    <name evidence="3" type="ORF">NPX13_g5396</name>
</gene>
<keyword evidence="1" id="KW-0677">Repeat</keyword>
<evidence type="ECO:0000256" key="1">
    <source>
        <dbReference type="ARBA" id="ARBA00022737"/>
    </source>
</evidence>